<name>A0A2M9ZQP7_9LEPT</name>
<protein>
    <recommendedName>
        <fullName evidence="2">Lcl C-terminal domain-containing protein</fullName>
    </recommendedName>
</protein>
<dbReference type="EMBL" id="NPDZ01000002">
    <property type="protein sequence ID" value="PJZ74253.1"/>
    <property type="molecule type" value="Genomic_DNA"/>
</dbReference>
<feature type="domain" description="Lcl C-terminal" evidence="2">
    <location>
        <begin position="37"/>
        <end position="164"/>
    </location>
</feature>
<comment type="caution">
    <text evidence="4">The sequence shown here is derived from an EMBL/GenBank/DDBJ whole genome shotgun (WGS) entry which is preliminary data.</text>
</comment>
<dbReference type="Proteomes" id="UP000231990">
    <property type="component" value="Unassembled WGS sequence"/>
</dbReference>
<keyword evidence="1" id="KW-0732">Signal</keyword>
<dbReference type="Pfam" id="PF07603">
    <property type="entry name" value="Lcl_C"/>
    <property type="match status" value="1"/>
</dbReference>
<evidence type="ECO:0000256" key="1">
    <source>
        <dbReference type="SAM" id="SignalP"/>
    </source>
</evidence>
<evidence type="ECO:0000313" key="6">
    <source>
        <dbReference type="Proteomes" id="UP000231990"/>
    </source>
</evidence>
<proteinExistence type="predicted"/>
<feature type="signal peptide" evidence="1">
    <location>
        <begin position="1"/>
        <end position="25"/>
    </location>
</feature>
<evidence type="ECO:0000313" key="4">
    <source>
        <dbReference type="EMBL" id="PJZ74253.1"/>
    </source>
</evidence>
<reference evidence="5 6" key="1">
    <citation type="submission" date="2017-07" db="EMBL/GenBank/DDBJ databases">
        <title>Leptospira spp. isolated from tropical soils.</title>
        <authorList>
            <person name="Thibeaux R."/>
            <person name="Iraola G."/>
            <person name="Ferres I."/>
            <person name="Bierque E."/>
            <person name="Girault D."/>
            <person name="Soupe-Gilbert M.-E."/>
            <person name="Picardeau M."/>
            <person name="Goarant C."/>
        </authorList>
    </citation>
    <scope>NUCLEOTIDE SEQUENCE [LARGE SCALE GENOMIC DNA]</scope>
    <source>
        <strain evidence="4 6">FH1-B-B1</strain>
        <strain evidence="3 5">FH1-B-C1</strain>
    </source>
</reference>
<dbReference type="Proteomes" id="UP000231962">
    <property type="component" value="Unassembled WGS sequence"/>
</dbReference>
<sequence length="168" mass="17942">MNKRTFSYTVFIVSALLFCNTAALAIGPYQDGYAGAGTVRDQSTGLVWQKCSMGQTNNSSCSGTPGTVLWDAALTYCTGLSLGGRTWRLPNVNELLTIVDYSKYNPAIDTSSTAFINTPAWTDYWTSTSDPNIGIQNAAMYVSFIGGNVTAYIKGTTSISVRCVSGPP</sequence>
<gene>
    <name evidence="3" type="ORF">CH360_05330</name>
    <name evidence="4" type="ORF">CH373_04910</name>
</gene>
<keyword evidence="5" id="KW-1185">Reference proteome</keyword>
<feature type="chain" id="PRO_5014767542" description="Lcl C-terminal domain-containing protein" evidence="1">
    <location>
        <begin position="26"/>
        <end position="168"/>
    </location>
</feature>
<dbReference type="PANTHER" id="PTHR35812">
    <property type="entry name" value="LIPOPROTEIN"/>
    <property type="match status" value="1"/>
</dbReference>
<evidence type="ECO:0000259" key="2">
    <source>
        <dbReference type="Pfam" id="PF07603"/>
    </source>
</evidence>
<dbReference type="InterPro" id="IPR011460">
    <property type="entry name" value="Lcl_C"/>
</dbReference>
<evidence type="ECO:0000313" key="3">
    <source>
        <dbReference type="EMBL" id="PJZ70417.1"/>
    </source>
</evidence>
<dbReference type="OrthoDB" id="9813883at2"/>
<dbReference type="EMBL" id="NPDY01000003">
    <property type="protein sequence ID" value="PJZ70417.1"/>
    <property type="molecule type" value="Genomic_DNA"/>
</dbReference>
<accession>A0A2M9ZQP7</accession>
<evidence type="ECO:0000313" key="5">
    <source>
        <dbReference type="Proteomes" id="UP000231962"/>
    </source>
</evidence>
<dbReference type="PANTHER" id="PTHR35812:SF1">
    <property type="entry name" value="LIPOPROTEIN"/>
    <property type="match status" value="1"/>
</dbReference>
<organism evidence="4 6">
    <name type="scientific">Leptospira perolatii</name>
    <dbReference type="NCBI Taxonomy" id="2023191"/>
    <lineage>
        <taxon>Bacteria</taxon>
        <taxon>Pseudomonadati</taxon>
        <taxon>Spirochaetota</taxon>
        <taxon>Spirochaetia</taxon>
        <taxon>Leptospirales</taxon>
        <taxon>Leptospiraceae</taxon>
        <taxon>Leptospira</taxon>
    </lineage>
</organism>
<dbReference type="AlphaFoldDB" id="A0A2M9ZQP7"/>